<feature type="compositionally biased region" description="Gly residues" evidence="1">
    <location>
        <begin position="496"/>
        <end position="512"/>
    </location>
</feature>
<dbReference type="AlphaFoldDB" id="A0A6N2MI83"/>
<feature type="compositionally biased region" description="Low complexity" evidence="1">
    <location>
        <begin position="519"/>
        <end position="529"/>
    </location>
</feature>
<evidence type="ECO:0000313" key="2">
    <source>
        <dbReference type="EMBL" id="VFU49317.1"/>
    </source>
</evidence>
<reference evidence="2" key="1">
    <citation type="submission" date="2019-03" db="EMBL/GenBank/DDBJ databases">
        <authorList>
            <person name="Mank J."/>
            <person name="Almeida P."/>
        </authorList>
    </citation>
    <scope>NUCLEOTIDE SEQUENCE</scope>
    <source>
        <strain evidence="2">78183</strain>
    </source>
</reference>
<accession>A0A6N2MI83</accession>
<name>A0A6N2MI83_SALVM</name>
<organism evidence="2">
    <name type="scientific">Salix viminalis</name>
    <name type="common">Common osier</name>
    <name type="synonym">Basket willow</name>
    <dbReference type="NCBI Taxonomy" id="40686"/>
    <lineage>
        <taxon>Eukaryota</taxon>
        <taxon>Viridiplantae</taxon>
        <taxon>Streptophyta</taxon>
        <taxon>Embryophyta</taxon>
        <taxon>Tracheophyta</taxon>
        <taxon>Spermatophyta</taxon>
        <taxon>Magnoliopsida</taxon>
        <taxon>eudicotyledons</taxon>
        <taxon>Gunneridae</taxon>
        <taxon>Pentapetalae</taxon>
        <taxon>rosids</taxon>
        <taxon>fabids</taxon>
        <taxon>Malpighiales</taxon>
        <taxon>Salicaceae</taxon>
        <taxon>Saliceae</taxon>
        <taxon>Salix</taxon>
    </lineage>
</organism>
<feature type="region of interest" description="Disordered" evidence="1">
    <location>
        <begin position="495"/>
        <end position="529"/>
    </location>
</feature>
<sequence>MAAVAAILSSLPSSSSSLKFSKYQSYPSAPPPCRMVCRGGSQPPPPVTTDFQFALHDALDSSGINTTHAREARQNFMSQIKRLSSIEREISISINRRVDLAKTALYIAAEDDSLISHSSVALPVDAFVERLDDLSMGFCANNSSALKSSPEMLLDSLEKFLYVKKKSKESDHQHILTSLTLLEKILRNLKEAFWPFQNDHTKSLFLRAAHAADCVDTSKTFEGSGAQLASAKAAQHRLDRGVWTSVHFGDMRRALSACERLILLESDPKELRDYSVLLYHCGFYEQSLQYLKLYKEKGSSLQKQASNKLSSLEEDAVEKLMIRLDLISMEEAVATSTPRTLTTTKTWPPPPHPVTTATTFPPDHTNMLGLHNILFIAPPPSPFHHHQTPQVPSAHQIANTNDQCNIADNQESWATLNKYQQKPCFLKTGDLNVAGEDDTGRNIGPARACRDCGNRAKKECQYRRCRTCCKSREYDCTTHMKSTWVSASSRRERLGCSGGGDSSASSGGGCVGGKRPRENATTTSNSFSTSNNNAAASVNFDTGSSYQGFKLSLPGQVREPAVFRCVRVTAINSGEAEVAYQAKVNISGHVFKGVLYDQGIDEKNLFPCISKLQSGERTRDSTSSIVEPSAAYAATGNHRLLEGPCFIAKRGLLLQCHHHLGRQKHAFSPPIHVNQFL</sequence>
<dbReference type="PANTHER" id="PTHR31350:SF29">
    <property type="entry name" value="PROTEIN SIRB1 N-TERMINAL DOMAIN-CONTAINING PROTEIN"/>
    <property type="match status" value="1"/>
</dbReference>
<dbReference type="EMBL" id="CAADRP010001707">
    <property type="protein sequence ID" value="VFU49317.1"/>
    <property type="molecule type" value="Genomic_DNA"/>
</dbReference>
<dbReference type="PANTHER" id="PTHR31350">
    <property type="entry name" value="SI:DKEY-261L7.2"/>
    <property type="match status" value="1"/>
</dbReference>
<dbReference type="Pfam" id="PF05142">
    <property type="entry name" value="DUF702"/>
    <property type="match status" value="1"/>
</dbReference>
<dbReference type="NCBIfam" id="TIGR01623">
    <property type="entry name" value="put_zinc_LRP1"/>
    <property type="match status" value="1"/>
</dbReference>
<dbReference type="NCBIfam" id="TIGR01624">
    <property type="entry name" value="LRP1_Cterm"/>
    <property type="match status" value="1"/>
</dbReference>
<evidence type="ECO:0000256" key="1">
    <source>
        <dbReference type="SAM" id="MobiDB-lite"/>
    </source>
</evidence>
<dbReference type="InterPro" id="IPR006510">
    <property type="entry name" value="Znf_LRP1"/>
</dbReference>
<dbReference type="InterPro" id="IPR006511">
    <property type="entry name" value="SHI_C"/>
</dbReference>
<protein>
    <submittedName>
        <fullName evidence="2">Uncharacterized protein</fullName>
    </submittedName>
</protein>
<gene>
    <name evidence="2" type="ORF">SVIM_LOCUS324896</name>
</gene>
<proteinExistence type="predicted"/>